<sequence length="518" mass="53936">MRFLPRTLAAAATLSLLPLSAPTAAAAPAITWEACPAQVTEPSAQCGRIDVPMYHSDPTGETISVGFVRVPAASGTARGTLFGNPGGPGGDAYTYFGDAENSAWPAGIVNEWDRVAVQPRGLPGSTGITCAQEAFAMGPVDTLTRQGAFIREACERVHPGYTGSLTTDNTVDDWEWVRQALGREKISILGLSYGTFLGSAYATRYPQHTDRVVLDSAMDPGLAWNGIMGSQQASYENSLHDFLAWVAERDDVYGLGRTPLAVYQAWSARIVAETGTNPTVVPPPAQVGDLPPGLGSSGEVGAQAMTSSGPALVSSQGLSSQAATGGNQATSPLLMLTRMGLPFVSQWDNLARMINGTHPVPSAEEIAGSTTEQGLLDSANSQLMQRLIMCNENTYPANPADLPKFAWSNFVSGDIFTAPNAMFTSGAACAGAAPVAGLPPTSGAELEVRPLLIQATGDPQTPYGTHRALAEAMNAHVLTVDGSGHGHVGLGNAAVDDVVVEYLRTGSASVTEVPGLNR</sequence>
<evidence type="ECO:0000256" key="3">
    <source>
        <dbReference type="ARBA" id="ARBA00022801"/>
    </source>
</evidence>
<evidence type="ECO:0000256" key="4">
    <source>
        <dbReference type="SAM" id="SignalP"/>
    </source>
</evidence>
<evidence type="ECO:0000256" key="2">
    <source>
        <dbReference type="ARBA" id="ARBA00022729"/>
    </source>
</evidence>
<evidence type="ECO:0000313" key="7">
    <source>
        <dbReference type="EMBL" id="MFC6146441.1"/>
    </source>
</evidence>
<feature type="domain" description="Peptidase S33 tripeptidyl aminopeptidase-like C-terminal" evidence="6">
    <location>
        <begin position="421"/>
        <end position="509"/>
    </location>
</feature>
<protein>
    <submittedName>
        <fullName evidence="7">Alpha/beta hydrolase</fullName>
    </submittedName>
</protein>
<feature type="domain" description="AB hydrolase-1" evidence="5">
    <location>
        <begin position="152"/>
        <end position="251"/>
    </location>
</feature>
<organism evidence="7 8">
    <name type="scientific">Corynebacterium nasicanis</name>
    <dbReference type="NCBI Taxonomy" id="1448267"/>
    <lineage>
        <taxon>Bacteria</taxon>
        <taxon>Bacillati</taxon>
        <taxon>Actinomycetota</taxon>
        <taxon>Actinomycetes</taxon>
        <taxon>Mycobacteriales</taxon>
        <taxon>Corynebacteriaceae</taxon>
        <taxon>Corynebacterium</taxon>
    </lineage>
</organism>
<dbReference type="InterPro" id="IPR000073">
    <property type="entry name" value="AB_hydrolase_1"/>
</dbReference>
<feature type="chain" id="PRO_5046086052" evidence="4">
    <location>
        <begin position="27"/>
        <end position="518"/>
    </location>
</feature>
<evidence type="ECO:0000259" key="5">
    <source>
        <dbReference type="Pfam" id="PF00561"/>
    </source>
</evidence>
<evidence type="ECO:0000313" key="8">
    <source>
        <dbReference type="Proteomes" id="UP001596244"/>
    </source>
</evidence>
<keyword evidence="3 7" id="KW-0378">Hydrolase</keyword>
<keyword evidence="2 4" id="KW-0732">Signal</keyword>
<evidence type="ECO:0000256" key="1">
    <source>
        <dbReference type="ARBA" id="ARBA00010088"/>
    </source>
</evidence>
<proteinExistence type="inferred from homology"/>
<dbReference type="SUPFAM" id="SSF53474">
    <property type="entry name" value="alpha/beta-Hydrolases"/>
    <property type="match status" value="1"/>
</dbReference>
<reference evidence="8" key="1">
    <citation type="journal article" date="2019" name="Int. J. Syst. Evol. Microbiol.">
        <title>The Global Catalogue of Microorganisms (GCM) 10K type strain sequencing project: providing services to taxonomists for standard genome sequencing and annotation.</title>
        <authorList>
            <consortium name="The Broad Institute Genomics Platform"/>
            <consortium name="The Broad Institute Genome Sequencing Center for Infectious Disease"/>
            <person name="Wu L."/>
            <person name="Ma J."/>
        </authorList>
    </citation>
    <scope>NUCLEOTIDE SEQUENCE [LARGE SCALE GENOMIC DNA]</scope>
    <source>
        <strain evidence="8">CCUG 51943</strain>
    </source>
</reference>
<dbReference type="Pfam" id="PF08386">
    <property type="entry name" value="Abhydrolase_4"/>
    <property type="match status" value="1"/>
</dbReference>
<dbReference type="Proteomes" id="UP001596244">
    <property type="component" value="Unassembled WGS sequence"/>
</dbReference>
<comment type="caution">
    <text evidence="7">The sequence shown here is derived from an EMBL/GenBank/DDBJ whole genome shotgun (WGS) entry which is preliminary data.</text>
</comment>
<evidence type="ECO:0000259" key="6">
    <source>
        <dbReference type="Pfam" id="PF08386"/>
    </source>
</evidence>
<dbReference type="InterPro" id="IPR013595">
    <property type="entry name" value="Pept_S33_TAP-like_C"/>
</dbReference>
<dbReference type="Pfam" id="PF00561">
    <property type="entry name" value="Abhydrolase_1"/>
    <property type="match status" value="1"/>
</dbReference>
<dbReference type="EMBL" id="JBHSQE010000004">
    <property type="protein sequence ID" value="MFC6146441.1"/>
    <property type="molecule type" value="Genomic_DNA"/>
</dbReference>
<dbReference type="GO" id="GO:0016787">
    <property type="term" value="F:hydrolase activity"/>
    <property type="evidence" value="ECO:0007669"/>
    <property type="project" value="UniProtKB-KW"/>
</dbReference>
<dbReference type="InterPro" id="IPR051601">
    <property type="entry name" value="Serine_prot/Carboxylest_S33"/>
</dbReference>
<dbReference type="InterPro" id="IPR029058">
    <property type="entry name" value="AB_hydrolase_fold"/>
</dbReference>
<feature type="signal peptide" evidence="4">
    <location>
        <begin position="1"/>
        <end position="26"/>
    </location>
</feature>
<dbReference type="PANTHER" id="PTHR43248">
    <property type="entry name" value="2-SUCCINYL-6-HYDROXY-2,4-CYCLOHEXADIENE-1-CARBOXYLATE SYNTHASE"/>
    <property type="match status" value="1"/>
</dbReference>
<dbReference type="PANTHER" id="PTHR43248:SF29">
    <property type="entry name" value="TRIPEPTIDYL AMINOPEPTIDASE"/>
    <property type="match status" value="1"/>
</dbReference>
<dbReference type="RefSeq" id="WP_377000961.1">
    <property type="nucleotide sequence ID" value="NZ_JBHSQE010000004.1"/>
</dbReference>
<accession>A0ABW1QAP7</accession>
<gene>
    <name evidence="7" type="ORF">ACFPUZ_06445</name>
</gene>
<comment type="similarity">
    <text evidence="1">Belongs to the peptidase S33 family.</text>
</comment>
<keyword evidence="8" id="KW-1185">Reference proteome</keyword>
<dbReference type="Gene3D" id="3.40.50.1820">
    <property type="entry name" value="alpha/beta hydrolase"/>
    <property type="match status" value="1"/>
</dbReference>
<name>A0ABW1QAP7_9CORY</name>